<dbReference type="InParanoid" id="A0A409XH37"/>
<accession>A0A409XH37</accession>
<proteinExistence type="predicted"/>
<sequence length="140" mass="16264">MEPYNNLPDATKKKVMSLWQKSNKDTVLKNVQTGLCPDVELICPFMGPKIPRCTKCSQYFHRPVVTTGRKHYCGRCFREWRLKVLPSWAELDEDKQRELRHPKPVIVEDMLKTGTKASSKERLISSYQLIKLVSNNIVDD</sequence>
<reference evidence="1 2" key="1">
    <citation type="journal article" date="2018" name="Evol. Lett.">
        <title>Horizontal gene cluster transfer increased hallucinogenic mushroom diversity.</title>
        <authorList>
            <person name="Reynolds H.T."/>
            <person name="Vijayakumar V."/>
            <person name="Gluck-Thaler E."/>
            <person name="Korotkin H.B."/>
            <person name="Matheny P.B."/>
            <person name="Slot J.C."/>
        </authorList>
    </citation>
    <scope>NUCLEOTIDE SEQUENCE [LARGE SCALE GENOMIC DNA]</scope>
    <source>
        <strain evidence="1 2">2631</strain>
    </source>
</reference>
<gene>
    <name evidence="1" type="ORF">CVT25_007069</name>
</gene>
<organism evidence="1 2">
    <name type="scientific">Psilocybe cyanescens</name>
    <dbReference type="NCBI Taxonomy" id="93625"/>
    <lineage>
        <taxon>Eukaryota</taxon>
        <taxon>Fungi</taxon>
        <taxon>Dikarya</taxon>
        <taxon>Basidiomycota</taxon>
        <taxon>Agaricomycotina</taxon>
        <taxon>Agaricomycetes</taxon>
        <taxon>Agaricomycetidae</taxon>
        <taxon>Agaricales</taxon>
        <taxon>Agaricineae</taxon>
        <taxon>Strophariaceae</taxon>
        <taxon>Psilocybe</taxon>
    </lineage>
</organism>
<dbReference type="Proteomes" id="UP000283269">
    <property type="component" value="Unassembled WGS sequence"/>
</dbReference>
<dbReference type="AlphaFoldDB" id="A0A409XH37"/>
<keyword evidence="2" id="KW-1185">Reference proteome</keyword>
<name>A0A409XH37_PSICY</name>
<evidence type="ECO:0000313" key="1">
    <source>
        <dbReference type="EMBL" id="PPQ90060.1"/>
    </source>
</evidence>
<protein>
    <submittedName>
        <fullName evidence="1">Uncharacterized protein</fullName>
    </submittedName>
</protein>
<comment type="caution">
    <text evidence="1">The sequence shown here is derived from an EMBL/GenBank/DDBJ whole genome shotgun (WGS) entry which is preliminary data.</text>
</comment>
<evidence type="ECO:0000313" key="2">
    <source>
        <dbReference type="Proteomes" id="UP000283269"/>
    </source>
</evidence>
<dbReference type="EMBL" id="NHYD01001722">
    <property type="protein sequence ID" value="PPQ90060.1"/>
    <property type="molecule type" value="Genomic_DNA"/>
</dbReference>